<comment type="caution">
    <text evidence="2">The sequence shown here is derived from an EMBL/GenBank/DDBJ whole genome shotgun (WGS) entry which is preliminary data.</text>
</comment>
<evidence type="ECO:0000313" key="3">
    <source>
        <dbReference type="Proteomes" id="UP000269289"/>
    </source>
</evidence>
<keyword evidence="3" id="KW-1185">Reference proteome</keyword>
<name>A0A3M2JCT8_9CELL</name>
<dbReference type="AlphaFoldDB" id="A0A3M2JCT8"/>
<dbReference type="EMBL" id="RFFI01000051">
    <property type="protein sequence ID" value="RMI09373.1"/>
    <property type="molecule type" value="Genomic_DNA"/>
</dbReference>
<accession>A0A3M2JCT8</accession>
<evidence type="ECO:0008006" key="4">
    <source>
        <dbReference type="Google" id="ProtNLM"/>
    </source>
</evidence>
<reference evidence="2 3" key="1">
    <citation type="submission" date="2018-10" db="EMBL/GenBank/DDBJ databases">
        <title>Isolation, diversity and antifungal activity of actinobacteria from wheat.</title>
        <authorList>
            <person name="Han C."/>
        </authorList>
    </citation>
    <scope>NUCLEOTIDE SEQUENCE [LARGE SCALE GENOMIC DNA]</scope>
    <source>
        <strain evidence="2 3">NEAU-YY56</strain>
    </source>
</reference>
<feature type="signal peptide" evidence="1">
    <location>
        <begin position="1"/>
        <end position="25"/>
    </location>
</feature>
<proteinExistence type="predicted"/>
<protein>
    <recommendedName>
        <fullName evidence="4">Lipoprotein</fullName>
    </recommendedName>
</protein>
<sequence length="152" mass="15507">MRSVVRVGVVALVLGVAACTAPAEASDAEVTEWMGAREEPAGDDVIGAATARISPDDPVTTAESGITTSTEDGVAVHVERVLLSCLGGTVDFTVETTTGTHEASTSTATRVEVPCGEEPVTLDLDVAEVTGFRVDADHADQAGAWHAVFLGG</sequence>
<feature type="chain" id="PRO_5038917360" description="Lipoprotein" evidence="1">
    <location>
        <begin position="26"/>
        <end position="152"/>
    </location>
</feature>
<gene>
    <name evidence="2" type="ORF">EBM89_10695</name>
</gene>
<evidence type="ECO:0000313" key="2">
    <source>
        <dbReference type="EMBL" id="RMI09373.1"/>
    </source>
</evidence>
<keyword evidence="1" id="KW-0732">Signal</keyword>
<dbReference type="PROSITE" id="PS51257">
    <property type="entry name" value="PROKAR_LIPOPROTEIN"/>
    <property type="match status" value="1"/>
</dbReference>
<dbReference type="Proteomes" id="UP000269289">
    <property type="component" value="Unassembled WGS sequence"/>
</dbReference>
<evidence type="ECO:0000256" key="1">
    <source>
        <dbReference type="SAM" id="SignalP"/>
    </source>
</evidence>
<dbReference type="RefSeq" id="WP_122149417.1">
    <property type="nucleotide sequence ID" value="NZ_RFFI01000051.1"/>
</dbReference>
<organism evidence="2 3">
    <name type="scientific">Cellulomonas triticagri</name>
    <dbReference type="NCBI Taxonomy" id="2483352"/>
    <lineage>
        <taxon>Bacteria</taxon>
        <taxon>Bacillati</taxon>
        <taxon>Actinomycetota</taxon>
        <taxon>Actinomycetes</taxon>
        <taxon>Micrococcales</taxon>
        <taxon>Cellulomonadaceae</taxon>
        <taxon>Cellulomonas</taxon>
    </lineage>
</organism>